<dbReference type="InterPro" id="IPR013833">
    <property type="entry name" value="Cyt_c_oxidase_su3_a-hlx"/>
</dbReference>
<dbReference type="GO" id="GO:0004129">
    <property type="term" value="F:cytochrome-c oxidase activity"/>
    <property type="evidence" value="ECO:0007669"/>
    <property type="project" value="UniProtKB-EC"/>
</dbReference>
<accession>A0A1X0IF29</accession>
<evidence type="ECO:0000259" key="11">
    <source>
        <dbReference type="PROSITE" id="PS50253"/>
    </source>
</evidence>
<feature type="transmembrane region" description="Helical" evidence="10">
    <location>
        <begin position="98"/>
        <end position="115"/>
    </location>
</feature>
<dbReference type="EMBL" id="MVIE01000004">
    <property type="protein sequence ID" value="ORB45495.1"/>
    <property type="molecule type" value="Genomic_DNA"/>
</dbReference>
<evidence type="ECO:0000256" key="3">
    <source>
        <dbReference type="ARBA" id="ARBA00022347"/>
    </source>
</evidence>
<evidence type="ECO:0000256" key="4">
    <source>
        <dbReference type="ARBA" id="ARBA00022692"/>
    </source>
</evidence>
<feature type="transmembrane region" description="Helical" evidence="10">
    <location>
        <begin position="66"/>
        <end position="86"/>
    </location>
</feature>
<keyword evidence="4 9" id="KW-0812">Transmembrane</keyword>
<dbReference type="Gene3D" id="1.20.120.80">
    <property type="entry name" value="Cytochrome c oxidase, subunit III, four-helix bundle"/>
    <property type="match status" value="1"/>
</dbReference>
<dbReference type="PROSITE" id="PS50253">
    <property type="entry name" value="COX3"/>
    <property type="match status" value="1"/>
</dbReference>
<dbReference type="InterPro" id="IPR035973">
    <property type="entry name" value="Cyt_c_oxidase_su3-like_sf"/>
</dbReference>
<dbReference type="GO" id="GO:0005886">
    <property type="term" value="C:plasma membrane"/>
    <property type="evidence" value="ECO:0007669"/>
    <property type="project" value="UniProtKB-SubCell"/>
</dbReference>
<dbReference type="SUPFAM" id="SSF81452">
    <property type="entry name" value="Cytochrome c oxidase subunit III-like"/>
    <property type="match status" value="1"/>
</dbReference>
<feature type="transmembrane region" description="Helical" evidence="10">
    <location>
        <begin position="177"/>
        <end position="201"/>
    </location>
</feature>
<evidence type="ECO:0000256" key="2">
    <source>
        <dbReference type="ARBA" id="ARBA00010581"/>
    </source>
</evidence>
<dbReference type="GO" id="GO:0019646">
    <property type="term" value="P:aerobic electron transport chain"/>
    <property type="evidence" value="ECO:0007669"/>
    <property type="project" value="InterPro"/>
</dbReference>
<evidence type="ECO:0000256" key="5">
    <source>
        <dbReference type="ARBA" id="ARBA00022989"/>
    </source>
</evidence>
<evidence type="ECO:0000313" key="12">
    <source>
        <dbReference type="EMBL" id="ORB45495.1"/>
    </source>
</evidence>
<feature type="transmembrane region" description="Helical" evidence="10">
    <location>
        <begin position="23"/>
        <end position="46"/>
    </location>
</feature>
<evidence type="ECO:0000256" key="8">
    <source>
        <dbReference type="ARBA" id="ARBA00047816"/>
    </source>
</evidence>
<proteinExistence type="inferred from homology"/>
<dbReference type="AlphaFoldDB" id="A0A1X0IF29"/>
<dbReference type="PANTHER" id="PTHR11403">
    <property type="entry name" value="CYTOCHROME C OXIDASE SUBUNIT III"/>
    <property type="match status" value="1"/>
</dbReference>
<evidence type="ECO:0000256" key="7">
    <source>
        <dbReference type="ARBA" id="ARBA00031400"/>
    </source>
</evidence>
<comment type="subcellular location">
    <subcellularLocation>
        <location evidence="9">Cell membrane</location>
        <topology evidence="9">Multi-pass membrane protein</topology>
    </subcellularLocation>
    <subcellularLocation>
        <location evidence="1">Membrane</location>
        <topology evidence="1">Multi-pass membrane protein</topology>
    </subcellularLocation>
</comment>
<evidence type="ECO:0000256" key="1">
    <source>
        <dbReference type="ARBA" id="ARBA00004141"/>
    </source>
</evidence>
<keyword evidence="13" id="KW-1185">Reference proteome</keyword>
<keyword evidence="5 10" id="KW-1133">Transmembrane helix</keyword>
<dbReference type="STRING" id="590652.BST39_04600"/>
<evidence type="ECO:0000313" key="13">
    <source>
        <dbReference type="Proteomes" id="UP000192513"/>
    </source>
</evidence>
<dbReference type="Pfam" id="PF00510">
    <property type="entry name" value="COX3"/>
    <property type="match status" value="1"/>
</dbReference>
<feature type="domain" description="Heme-copper oxidase subunit III family profile" evidence="11">
    <location>
        <begin position="24"/>
        <end position="203"/>
    </location>
</feature>
<keyword evidence="6 10" id="KW-0472">Membrane</keyword>
<evidence type="ECO:0000256" key="9">
    <source>
        <dbReference type="RuleBase" id="RU003376"/>
    </source>
</evidence>
<feature type="transmembrane region" description="Helical" evidence="10">
    <location>
        <begin position="135"/>
        <end position="156"/>
    </location>
</feature>
<dbReference type="Proteomes" id="UP000192513">
    <property type="component" value="Unassembled WGS sequence"/>
</dbReference>
<gene>
    <name evidence="12" type="ORF">BST39_04600</name>
</gene>
<organism evidence="12 13">
    <name type="scientific">Mycobacterium paraseoulense</name>
    <dbReference type="NCBI Taxonomy" id="590652"/>
    <lineage>
        <taxon>Bacteria</taxon>
        <taxon>Bacillati</taxon>
        <taxon>Actinomycetota</taxon>
        <taxon>Actinomycetes</taxon>
        <taxon>Mycobacteriales</taxon>
        <taxon>Mycobacteriaceae</taxon>
        <taxon>Mycobacterium</taxon>
    </lineage>
</organism>
<dbReference type="InterPro" id="IPR024791">
    <property type="entry name" value="Cyt_c/ubiquinol_Oxase_su3"/>
</dbReference>
<protein>
    <recommendedName>
        <fullName evidence="3">Probable cytochrome c oxidase subunit 3</fullName>
    </recommendedName>
    <alternativeName>
        <fullName evidence="7">Cytochrome aa3 subunit 3</fullName>
    </alternativeName>
</protein>
<sequence>MTATPSRVRRDGRMGLRRIPGEPGIWVFAILDMLIFAEMFGIYGWYRADHYEVFQNAQSKVIPAFGLAYTVILLTSSWLVVLAIGAARKGEIELADKLAGGGLALGVSFAVLKLIEYGIKLSQGITPVTNDFFMFFFVMTFVHLLHASVGIGVLAYMRLRIRRLTPGAPSGSKSFGVIETCGIYWHMVDLLWIVLFALFYLRG</sequence>
<name>A0A1X0IF29_9MYCO</name>
<dbReference type="InterPro" id="IPR000298">
    <property type="entry name" value="Cyt_c_oxidase-like_su3"/>
</dbReference>
<comment type="caution">
    <text evidence="12">The sequence shown here is derived from an EMBL/GenBank/DDBJ whole genome shotgun (WGS) entry which is preliminary data.</text>
</comment>
<dbReference type="PANTHER" id="PTHR11403:SF6">
    <property type="entry name" value="NITRIC OXIDE REDUCTASE SUBUNIT E"/>
    <property type="match status" value="1"/>
</dbReference>
<comment type="catalytic activity">
    <reaction evidence="8">
        <text>4 Fe(II)-[cytochrome c] + O2 + 8 H(+)(in) = 4 Fe(III)-[cytochrome c] + 2 H2O + 4 H(+)(out)</text>
        <dbReference type="Rhea" id="RHEA:11436"/>
        <dbReference type="Rhea" id="RHEA-COMP:10350"/>
        <dbReference type="Rhea" id="RHEA-COMP:14399"/>
        <dbReference type="ChEBI" id="CHEBI:15377"/>
        <dbReference type="ChEBI" id="CHEBI:15378"/>
        <dbReference type="ChEBI" id="CHEBI:15379"/>
        <dbReference type="ChEBI" id="CHEBI:29033"/>
        <dbReference type="ChEBI" id="CHEBI:29034"/>
        <dbReference type="EC" id="7.1.1.9"/>
    </reaction>
</comment>
<reference evidence="12 13" key="1">
    <citation type="submission" date="2017-02" db="EMBL/GenBank/DDBJ databases">
        <title>The new phylogeny of genus Mycobacterium.</title>
        <authorList>
            <person name="Tortoli E."/>
            <person name="Trovato A."/>
            <person name="Cirillo D.M."/>
        </authorList>
    </citation>
    <scope>NUCLEOTIDE SEQUENCE [LARGE SCALE GENOMIC DNA]</scope>
    <source>
        <strain evidence="12 13">DSM 45000</strain>
    </source>
</reference>
<comment type="similarity">
    <text evidence="2 9">Belongs to the cytochrome c oxidase subunit 3 family.</text>
</comment>
<evidence type="ECO:0000256" key="10">
    <source>
        <dbReference type="SAM" id="Phobius"/>
    </source>
</evidence>
<evidence type="ECO:0000256" key="6">
    <source>
        <dbReference type="ARBA" id="ARBA00023136"/>
    </source>
</evidence>